<dbReference type="EMBL" id="JARJCN010000008">
    <property type="protein sequence ID" value="KAJ7098708.1"/>
    <property type="molecule type" value="Genomic_DNA"/>
</dbReference>
<proteinExistence type="predicted"/>
<gene>
    <name evidence="2" type="ORF">B0H15DRAFT_821924</name>
</gene>
<organism evidence="2 3">
    <name type="scientific">Mycena belliarum</name>
    <dbReference type="NCBI Taxonomy" id="1033014"/>
    <lineage>
        <taxon>Eukaryota</taxon>
        <taxon>Fungi</taxon>
        <taxon>Dikarya</taxon>
        <taxon>Basidiomycota</taxon>
        <taxon>Agaricomycotina</taxon>
        <taxon>Agaricomycetes</taxon>
        <taxon>Agaricomycetidae</taxon>
        <taxon>Agaricales</taxon>
        <taxon>Marasmiineae</taxon>
        <taxon>Mycenaceae</taxon>
        <taxon>Mycena</taxon>
    </lineage>
</organism>
<sequence length="98" mass="11027">MWARSLRMRRARIEDDMKCALQRMEELKEDHKSVQAQLDALYYPVLSLPVEIISEIFTHCLPVGNATISLSTAPLVLLGICKYGINLGVLFCFSLGTL</sequence>
<reference evidence="2" key="1">
    <citation type="submission" date="2023-03" db="EMBL/GenBank/DDBJ databases">
        <title>Massive genome expansion in bonnet fungi (Mycena s.s.) driven by repeated elements and novel gene families across ecological guilds.</title>
        <authorList>
            <consortium name="Lawrence Berkeley National Laboratory"/>
            <person name="Harder C.B."/>
            <person name="Miyauchi S."/>
            <person name="Viragh M."/>
            <person name="Kuo A."/>
            <person name="Thoen E."/>
            <person name="Andreopoulos B."/>
            <person name="Lu D."/>
            <person name="Skrede I."/>
            <person name="Drula E."/>
            <person name="Henrissat B."/>
            <person name="Morin E."/>
            <person name="Kohler A."/>
            <person name="Barry K."/>
            <person name="LaButti K."/>
            <person name="Morin E."/>
            <person name="Salamov A."/>
            <person name="Lipzen A."/>
            <person name="Mereny Z."/>
            <person name="Hegedus B."/>
            <person name="Baldrian P."/>
            <person name="Stursova M."/>
            <person name="Weitz H."/>
            <person name="Taylor A."/>
            <person name="Grigoriev I.V."/>
            <person name="Nagy L.G."/>
            <person name="Martin F."/>
            <person name="Kauserud H."/>
        </authorList>
    </citation>
    <scope>NUCLEOTIDE SEQUENCE</scope>
    <source>
        <strain evidence="2">CBHHK173m</strain>
    </source>
</reference>
<comment type="caution">
    <text evidence="2">The sequence shown here is derived from an EMBL/GenBank/DDBJ whole genome shotgun (WGS) entry which is preliminary data.</text>
</comment>
<dbReference type="AlphaFoldDB" id="A0AAD6XZA9"/>
<keyword evidence="3" id="KW-1185">Reference proteome</keyword>
<name>A0AAD6XZA9_9AGAR</name>
<evidence type="ECO:0000256" key="1">
    <source>
        <dbReference type="SAM" id="Coils"/>
    </source>
</evidence>
<feature type="coiled-coil region" evidence="1">
    <location>
        <begin position="10"/>
        <end position="37"/>
    </location>
</feature>
<evidence type="ECO:0000313" key="2">
    <source>
        <dbReference type="EMBL" id="KAJ7098708.1"/>
    </source>
</evidence>
<dbReference type="Proteomes" id="UP001222325">
    <property type="component" value="Unassembled WGS sequence"/>
</dbReference>
<protein>
    <recommendedName>
        <fullName evidence="4">F-box domain-containing protein</fullName>
    </recommendedName>
</protein>
<evidence type="ECO:0000313" key="3">
    <source>
        <dbReference type="Proteomes" id="UP001222325"/>
    </source>
</evidence>
<accession>A0AAD6XZA9</accession>
<keyword evidence="1" id="KW-0175">Coiled coil</keyword>
<evidence type="ECO:0008006" key="4">
    <source>
        <dbReference type="Google" id="ProtNLM"/>
    </source>
</evidence>